<dbReference type="HOGENOM" id="CLU_000288_18_10_1"/>
<dbReference type="GeneTree" id="ENSGT00940000158505"/>
<dbReference type="InterPro" id="IPR001611">
    <property type="entry name" value="Leu-rich_rpt"/>
</dbReference>
<dbReference type="InterPro" id="IPR050541">
    <property type="entry name" value="LRR_TM_domain-containing"/>
</dbReference>
<dbReference type="STRING" id="99883.ENSTNIP00000003430"/>
<dbReference type="OMA" id="PHNTISA"/>
<reference evidence="3" key="3">
    <citation type="submission" date="2025-09" db="UniProtKB">
        <authorList>
            <consortium name="Ensembl"/>
        </authorList>
    </citation>
    <scope>IDENTIFICATION</scope>
</reference>
<keyword evidence="1" id="KW-0433">Leucine-rich repeat</keyword>
<evidence type="ECO:0000313" key="3">
    <source>
        <dbReference type="Ensembl" id="ENSTNIP00000003430.1"/>
    </source>
</evidence>
<organism evidence="3 4">
    <name type="scientific">Tetraodon nigroviridis</name>
    <name type="common">Spotted green pufferfish</name>
    <name type="synonym">Chelonodon nigroviridis</name>
    <dbReference type="NCBI Taxonomy" id="99883"/>
    <lineage>
        <taxon>Eukaryota</taxon>
        <taxon>Metazoa</taxon>
        <taxon>Chordata</taxon>
        <taxon>Craniata</taxon>
        <taxon>Vertebrata</taxon>
        <taxon>Euteleostomi</taxon>
        <taxon>Actinopterygii</taxon>
        <taxon>Neopterygii</taxon>
        <taxon>Teleostei</taxon>
        <taxon>Neoteleostei</taxon>
        <taxon>Acanthomorphata</taxon>
        <taxon>Eupercaria</taxon>
        <taxon>Tetraodontiformes</taxon>
        <taxon>Tetradontoidea</taxon>
        <taxon>Tetraodontidae</taxon>
        <taxon>Tetraodon</taxon>
    </lineage>
</organism>
<dbReference type="SUPFAM" id="SSF52058">
    <property type="entry name" value="L domain-like"/>
    <property type="match status" value="1"/>
</dbReference>
<evidence type="ECO:0008006" key="5">
    <source>
        <dbReference type="Google" id="ProtNLM"/>
    </source>
</evidence>
<dbReference type="Proteomes" id="UP000007303">
    <property type="component" value="Unassembled WGS sequence"/>
</dbReference>
<evidence type="ECO:0000313" key="4">
    <source>
        <dbReference type="Proteomes" id="UP000007303"/>
    </source>
</evidence>
<dbReference type="SMART" id="SM00369">
    <property type="entry name" value="LRR_TYP"/>
    <property type="match status" value="4"/>
</dbReference>
<dbReference type="GO" id="GO:0005886">
    <property type="term" value="C:plasma membrane"/>
    <property type="evidence" value="ECO:0007669"/>
    <property type="project" value="TreeGrafter"/>
</dbReference>
<dbReference type="InParanoid" id="H3C5B1"/>
<dbReference type="Ensembl" id="ENSTNIT00000001651.1">
    <property type="protein sequence ID" value="ENSTNIP00000003430.1"/>
    <property type="gene ID" value="ENSTNIG00000000254.1"/>
</dbReference>
<dbReference type="InterPro" id="IPR032675">
    <property type="entry name" value="LRR_dom_sf"/>
</dbReference>
<protein>
    <recommendedName>
        <fullName evidence="5">LRRCT domain-containing protein</fullName>
    </recommendedName>
</protein>
<dbReference type="Gene3D" id="3.80.10.10">
    <property type="entry name" value="Ribonuclease Inhibitor"/>
    <property type="match status" value="2"/>
</dbReference>
<dbReference type="InterPro" id="IPR003591">
    <property type="entry name" value="Leu-rich_rpt_typical-subtyp"/>
</dbReference>
<dbReference type="PANTHER" id="PTHR24369">
    <property type="entry name" value="ANTIGEN BSP, PUTATIVE-RELATED"/>
    <property type="match status" value="1"/>
</dbReference>
<reference evidence="3" key="2">
    <citation type="submission" date="2025-08" db="UniProtKB">
        <authorList>
            <consortium name="Ensembl"/>
        </authorList>
    </citation>
    <scope>IDENTIFICATION</scope>
</reference>
<reference evidence="4" key="1">
    <citation type="journal article" date="2004" name="Nature">
        <title>Genome duplication in the teleost fish Tetraodon nigroviridis reveals the early vertebrate proto-karyotype.</title>
        <authorList>
            <person name="Jaillon O."/>
            <person name="Aury J.-M."/>
            <person name="Brunet F."/>
            <person name="Petit J.-L."/>
            <person name="Stange-Thomann N."/>
            <person name="Mauceli E."/>
            <person name="Bouneau L."/>
            <person name="Fischer C."/>
            <person name="Ozouf-Costaz C."/>
            <person name="Bernot A."/>
            <person name="Nicaud S."/>
            <person name="Jaffe D."/>
            <person name="Fisher S."/>
            <person name="Lutfalla G."/>
            <person name="Dossat C."/>
            <person name="Segurens B."/>
            <person name="Dasilva C."/>
            <person name="Salanoubat M."/>
            <person name="Levy M."/>
            <person name="Boudet N."/>
            <person name="Castellano S."/>
            <person name="Anthouard V."/>
            <person name="Jubin C."/>
            <person name="Castelli V."/>
            <person name="Katinka M."/>
            <person name="Vacherie B."/>
            <person name="Biemont C."/>
            <person name="Skalli Z."/>
            <person name="Cattolico L."/>
            <person name="Poulain J."/>
            <person name="De Berardinis V."/>
            <person name="Cruaud C."/>
            <person name="Duprat S."/>
            <person name="Brottier P."/>
            <person name="Coutanceau J.-P."/>
            <person name="Gouzy J."/>
            <person name="Parra G."/>
            <person name="Lardier G."/>
            <person name="Chapple C."/>
            <person name="McKernan K.J."/>
            <person name="McEwan P."/>
            <person name="Bosak S."/>
            <person name="Kellis M."/>
            <person name="Volff J.-N."/>
            <person name="Guigo R."/>
            <person name="Zody M.C."/>
            <person name="Mesirov J."/>
            <person name="Lindblad-Toh K."/>
            <person name="Birren B."/>
            <person name="Nusbaum C."/>
            <person name="Kahn D."/>
            <person name="Robinson-Rechavi M."/>
            <person name="Laudet V."/>
            <person name="Schachter V."/>
            <person name="Quetier F."/>
            <person name="Saurin W."/>
            <person name="Scarpelli C."/>
            <person name="Wincker P."/>
            <person name="Lander E.S."/>
            <person name="Weissenbach J."/>
            <person name="Roest Crollius H."/>
        </authorList>
    </citation>
    <scope>NUCLEOTIDE SEQUENCE [LARGE SCALE GENOMIC DNA]</scope>
</reference>
<accession>H3C5B1</accession>
<evidence type="ECO:0000256" key="2">
    <source>
        <dbReference type="ARBA" id="ARBA00022737"/>
    </source>
</evidence>
<evidence type="ECO:0000256" key="1">
    <source>
        <dbReference type="ARBA" id="ARBA00022614"/>
    </source>
</evidence>
<keyword evidence="4" id="KW-1185">Reference proteome</keyword>
<proteinExistence type="predicted"/>
<dbReference type="PROSITE" id="PS51450">
    <property type="entry name" value="LRR"/>
    <property type="match status" value="1"/>
</dbReference>
<sequence length="207" mass="22531">GCHGDRDKDHRPRQNCTAGGFSRVPAGLDPSTEVLLFPHNLFSGLAWSSFQPFAQLYEVDLTANQVSALPDGSFSACPALTELYLDNNAIGSLANHTFSGLALLKLLDLSSNRIQVLPPVLLHPLASLDTLILENNQVQAVPDDWFGPKEEVPYLLLAANPWACGCALRYLKAYLAEYGDNVYVRAGPTYTNNPDSVVSLLPLQPRP</sequence>
<dbReference type="AlphaFoldDB" id="H3C5B1"/>
<dbReference type="PANTHER" id="PTHR24369:SF157">
    <property type="entry name" value="LRRCT DOMAIN-CONTAINING PROTEIN"/>
    <property type="match status" value="1"/>
</dbReference>
<name>H3C5B1_TETNG</name>
<keyword evidence="2" id="KW-0677">Repeat</keyword>
<dbReference type="Pfam" id="PF13855">
    <property type="entry name" value="LRR_8"/>
    <property type="match status" value="1"/>
</dbReference>